<proteinExistence type="predicted"/>
<name>A0A2T1LXV3_9CHRO</name>
<organism evidence="1 2">
    <name type="scientific">Aphanothece hegewaldii CCALA 016</name>
    <dbReference type="NCBI Taxonomy" id="2107694"/>
    <lineage>
        <taxon>Bacteria</taxon>
        <taxon>Bacillati</taxon>
        <taxon>Cyanobacteriota</taxon>
        <taxon>Cyanophyceae</taxon>
        <taxon>Oscillatoriophycideae</taxon>
        <taxon>Chroococcales</taxon>
        <taxon>Aphanothecaceae</taxon>
        <taxon>Aphanothece</taxon>
    </lineage>
</organism>
<sequence length="62" mass="7674">MGIPFSQYDYQIFVFAYLTVQERKIWFNLEYYMAMFIYMRIDEKLGWKCMLVEDAQRLLAKN</sequence>
<reference evidence="1 2" key="2">
    <citation type="submission" date="2018-03" db="EMBL/GenBank/DDBJ databases">
        <authorList>
            <person name="Keele B.F."/>
        </authorList>
    </citation>
    <scope>NUCLEOTIDE SEQUENCE [LARGE SCALE GENOMIC DNA]</scope>
    <source>
        <strain evidence="1 2">CCALA 016</strain>
    </source>
</reference>
<protein>
    <submittedName>
        <fullName evidence="1">Uncharacterized protein</fullName>
    </submittedName>
</protein>
<accession>A0A2T1LXV3</accession>
<dbReference type="AlphaFoldDB" id="A0A2T1LXV3"/>
<reference evidence="1 2" key="1">
    <citation type="submission" date="2018-03" db="EMBL/GenBank/DDBJ databases">
        <title>The ancient ancestry and fast evolution of plastids.</title>
        <authorList>
            <person name="Moore K.R."/>
            <person name="Magnabosco C."/>
            <person name="Momper L."/>
            <person name="Gold D.A."/>
            <person name="Bosak T."/>
            <person name="Fournier G.P."/>
        </authorList>
    </citation>
    <scope>NUCLEOTIDE SEQUENCE [LARGE SCALE GENOMIC DNA]</scope>
    <source>
        <strain evidence="1 2">CCALA 016</strain>
    </source>
</reference>
<evidence type="ECO:0000313" key="2">
    <source>
        <dbReference type="Proteomes" id="UP000239001"/>
    </source>
</evidence>
<comment type="caution">
    <text evidence="1">The sequence shown here is derived from an EMBL/GenBank/DDBJ whole genome shotgun (WGS) entry which is preliminary data.</text>
</comment>
<evidence type="ECO:0000313" key="1">
    <source>
        <dbReference type="EMBL" id="PSF37220.1"/>
    </source>
</evidence>
<dbReference type="RefSeq" id="WP_106456909.1">
    <property type="nucleotide sequence ID" value="NZ_PXOH01000010.1"/>
</dbReference>
<dbReference type="EMBL" id="PXOH01000010">
    <property type="protein sequence ID" value="PSF37220.1"/>
    <property type="molecule type" value="Genomic_DNA"/>
</dbReference>
<gene>
    <name evidence="1" type="ORF">C7H19_10895</name>
</gene>
<dbReference type="Proteomes" id="UP000239001">
    <property type="component" value="Unassembled WGS sequence"/>
</dbReference>
<keyword evidence="2" id="KW-1185">Reference proteome</keyword>